<sequence length="1434" mass="165919">MNIISLILTVVYLTPCITALTTVCTIYNQTISSGVPGEASLLADVTYSTNTGTPLTETSVEYNIQTDTAVPNVIITKTIQVTNNDKNNPEVKISTTLYHTINSTFSYIKDVSFNDDLTAGLWAVLGDGFKPGILEPGVSNTGRNQVSWNVASNITANNSRTFEYLAEPRGEDMKGLPPGKSSYASFVQFSDSASVIYSTVKPTVCVTRTTVLQKSLFYQHGFTALSFFMAFILGILLVILIVFCIVTIMKKKGLMATSISPSKLDVSSSNSSRTIVGEQRKLKETGKKIVLDPKDAIKKGFNSIKDYSYSTCHYISVIDTCYYISVIVIDTCYYISVIGTCYYISVIVIDTCYYISVIVPAVIFKFLIGPDDSIVHILGLKDKLQMFREIDNLDIVTTIHVDTDIEKEQNEAATQTGLMLIHNMTLNNDINKQTEDDVVNRFNNNLKTLDKKLDDDYRKEMEIILIRLCARNKEKVGEMLHRHNMEKEEVEENAADLTEKEKQDFLDILDKQQQTEQNELTYVLALEQNEEAEKLRKEFGIRKRMGIREIQQIMINDVTEKGKLTQEQADWLIKEHKKQQDALQLLFDDEISRQRMTLEEKLARRRALAQASELQEDDQTDLLNTMAGHQVGVINKLKKQNKLTDEEAEDMIEEVKKDMLNAKEKMDKEKERQEHELHKKLSILKQEKMNTIRKKQEGELNEYEKKCKDQQTNGPIEPISVVEGLLSLRSNHRAELLFAEIELDNDHSKQLEKARDLIGERAKDDLYAMEKALLEKLQSQGLKDDINKIIKQHEREVAELCESQEEQRRRQQEKLMEELSRRKKEWNQRKMSEKKEQEELREHESKVIGKLINSQLSISEEDRLKIMKEHEQNMIKLENTLTLNKLRQKRMLEERLALRRAQQMDKLRQKQVSEVQKQRQKAINNGENDDDETHNKEIELMKKHAEQRLSILNGQMLNIDEELDEIRIEMVRERAIALKSQEERLGTMIARLQLDKAKELAKIEEQQKAINNLKLNLVDDLNDRGILSTPECEKLLESHRKQKEDLIRKLDENRAKQERSLQFKLDERRTEREKLFVLFQNIDIENITEESVDRAYDALKKRLGERVQLREETMIKLQDKAMQNMTTLSGSKMAAKLKRMMLMHKQLLDLERFRNQMDREISQTLEETRRQYQIQKSETIQSQEMEFIAKLVKFGHLQKGELLDVIGILFPRKSMEEKQQLLNKLYDEDQISKITPQQEELLKSSGPSTLPDRIRRMSVSSSELERVPSRAKSRKGGDKFTKKKKKKDFRRESNYSLLDSLDPETLGSINQSDYRRLHDADNGYVKSGRNSSTRVQEDSLHGSYNDGYDSDSYNKYNRSQPYNNSHSNKHRGSSDDLRASGYDNYGRNYDDDDDDYRSTGPVGRLPPLQPIQASPTRSKKKKKKLLQKMAHRDD</sequence>
<feature type="compositionally biased region" description="Basic residues" evidence="11">
    <location>
        <begin position="1417"/>
        <end position="1426"/>
    </location>
</feature>
<evidence type="ECO:0000256" key="10">
    <source>
        <dbReference type="SAM" id="Coils"/>
    </source>
</evidence>
<evidence type="ECO:0000256" key="9">
    <source>
        <dbReference type="ARBA" id="ARBA00023273"/>
    </source>
</evidence>
<evidence type="ECO:0000256" key="2">
    <source>
        <dbReference type="ARBA" id="ARBA00004162"/>
    </source>
</evidence>
<dbReference type="GO" id="GO:0007224">
    <property type="term" value="P:smoothened signaling pathway"/>
    <property type="evidence" value="ECO:0007669"/>
    <property type="project" value="InterPro"/>
</dbReference>
<organism evidence="14 15">
    <name type="scientific">Lottia gigantea</name>
    <name type="common">Giant owl limpet</name>
    <dbReference type="NCBI Taxonomy" id="225164"/>
    <lineage>
        <taxon>Eukaryota</taxon>
        <taxon>Metazoa</taxon>
        <taxon>Spiralia</taxon>
        <taxon>Lophotrochozoa</taxon>
        <taxon>Mollusca</taxon>
        <taxon>Gastropoda</taxon>
        <taxon>Patellogastropoda</taxon>
        <taxon>Lottioidea</taxon>
        <taxon>Lottiidae</taxon>
        <taxon>Lottia</taxon>
    </lineage>
</organism>
<dbReference type="OMA" id="IFFAQIK"/>
<gene>
    <name evidence="14" type="ORF">LOTGIDRAFT_229882</name>
</gene>
<keyword evidence="5 12" id="KW-0812">Transmembrane</keyword>
<evidence type="ECO:0000256" key="6">
    <source>
        <dbReference type="ARBA" id="ARBA00022989"/>
    </source>
</evidence>
<dbReference type="HOGENOM" id="CLU_252270_0_0_1"/>
<feature type="region of interest" description="Disordered" evidence="11">
    <location>
        <begin position="822"/>
        <end position="841"/>
    </location>
</feature>
<dbReference type="PANTHER" id="PTHR16795:SF14">
    <property type="entry name" value="LIMBIN"/>
    <property type="match status" value="1"/>
</dbReference>
<reference evidence="14 15" key="1">
    <citation type="journal article" date="2013" name="Nature">
        <title>Insights into bilaterian evolution from three spiralian genomes.</title>
        <authorList>
            <person name="Simakov O."/>
            <person name="Marletaz F."/>
            <person name="Cho S.J."/>
            <person name="Edsinger-Gonzales E."/>
            <person name="Havlak P."/>
            <person name="Hellsten U."/>
            <person name="Kuo D.H."/>
            <person name="Larsson T."/>
            <person name="Lv J."/>
            <person name="Arendt D."/>
            <person name="Savage R."/>
            <person name="Osoegawa K."/>
            <person name="de Jong P."/>
            <person name="Grimwood J."/>
            <person name="Chapman J.A."/>
            <person name="Shapiro H."/>
            <person name="Aerts A."/>
            <person name="Otillar R.P."/>
            <person name="Terry A.Y."/>
            <person name="Boore J.L."/>
            <person name="Grigoriev I.V."/>
            <person name="Lindberg D.R."/>
            <person name="Seaver E.C."/>
            <person name="Weisblat D.A."/>
            <person name="Putnam N.H."/>
            <person name="Rokhsar D.S."/>
        </authorList>
    </citation>
    <scope>NUCLEOTIDE SEQUENCE [LARGE SCALE GENOMIC DNA]</scope>
</reference>
<dbReference type="InterPro" id="IPR022076">
    <property type="entry name" value="Limbin"/>
</dbReference>
<dbReference type="STRING" id="225164.V3YXV9"/>
<feature type="coiled-coil region" evidence="10">
    <location>
        <begin position="989"/>
        <end position="1067"/>
    </location>
</feature>
<evidence type="ECO:0000256" key="4">
    <source>
        <dbReference type="ARBA" id="ARBA00022490"/>
    </source>
</evidence>
<dbReference type="OrthoDB" id="8852462at2759"/>
<evidence type="ECO:0000313" key="15">
    <source>
        <dbReference type="Proteomes" id="UP000030746"/>
    </source>
</evidence>
<dbReference type="GeneID" id="20248135"/>
<evidence type="ECO:0000313" key="14">
    <source>
        <dbReference type="EMBL" id="ESO82913.1"/>
    </source>
</evidence>
<keyword evidence="15" id="KW-1185">Reference proteome</keyword>
<protein>
    <recommendedName>
        <fullName evidence="16">CARD domain-containing protein</fullName>
    </recommendedName>
</protein>
<dbReference type="Proteomes" id="UP000030746">
    <property type="component" value="Unassembled WGS sequence"/>
</dbReference>
<dbReference type="EMBL" id="KB203854">
    <property type="protein sequence ID" value="ESO82913.1"/>
    <property type="molecule type" value="Genomic_DNA"/>
</dbReference>
<evidence type="ECO:0000256" key="11">
    <source>
        <dbReference type="SAM" id="MobiDB-lite"/>
    </source>
</evidence>
<proteinExistence type="predicted"/>
<evidence type="ECO:0000256" key="13">
    <source>
        <dbReference type="SAM" id="SignalP"/>
    </source>
</evidence>
<keyword evidence="10" id="KW-0175">Coiled coil</keyword>
<evidence type="ECO:0000256" key="7">
    <source>
        <dbReference type="ARBA" id="ARBA00023136"/>
    </source>
</evidence>
<evidence type="ECO:0000256" key="1">
    <source>
        <dbReference type="ARBA" id="ARBA00004120"/>
    </source>
</evidence>
<dbReference type="KEGG" id="lgi:LOTGIDRAFT_229882"/>
<keyword evidence="9" id="KW-0966">Cell projection</keyword>
<feature type="compositionally biased region" description="Polar residues" evidence="11">
    <location>
        <begin position="1351"/>
        <end position="1366"/>
    </location>
</feature>
<evidence type="ECO:0000256" key="12">
    <source>
        <dbReference type="SAM" id="Phobius"/>
    </source>
</evidence>
<feature type="coiled-coil region" evidence="10">
    <location>
        <begin position="473"/>
        <end position="500"/>
    </location>
</feature>
<dbReference type="Pfam" id="PF12297">
    <property type="entry name" value="EVC2_like"/>
    <property type="match status" value="1"/>
</dbReference>
<evidence type="ECO:0000256" key="3">
    <source>
        <dbReference type="ARBA" id="ARBA00022475"/>
    </source>
</evidence>
<keyword evidence="4" id="KW-0963">Cytoplasm</keyword>
<feature type="coiled-coil region" evidence="10">
    <location>
        <begin position="634"/>
        <end position="713"/>
    </location>
</feature>
<keyword evidence="7 12" id="KW-0472">Membrane</keyword>
<dbReference type="InterPro" id="IPR026501">
    <property type="entry name" value="Limbin/EVC"/>
</dbReference>
<comment type="subcellular location">
    <subcellularLocation>
        <location evidence="2">Cell membrane</location>
        <topology evidence="2">Single-pass membrane protein</topology>
    </subcellularLocation>
    <subcellularLocation>
        <location evidence="1">Cytoplasm</location>
        <location evidence="1">Cytoskeleton</location>
        <location evidence="1">Cilium basal body</location>
    </subcellularLocation>
</comment>
<dbReference type="CTD" id="20248135"/>
<feature type="region of interest" description="Disordered" evidence="11">
    <location>
        <begin position="1320"/>
        <end position="1434"/>
    </location>
</feature>
<feature type="signal peptide" evidence="13">
    <location>
        <begin position="1"/>
        <end position="19"/>
    </location>
</feature>
<keyword evidence="3" id="KW-1003">Cell membrane</keyword>
<feature type="transmembrane region" description="Helical" evidence="12">
    <location>
        <begin position="342"/>
        <end position="368"/>
    </location>
</feature>
<keyword evidence="13" id="KW-0732">Signal</keyword>
<evidence type="ECO:0000256" key="5">
    <source>
        <dbReference type="ARBA" id="ARBA00022692"/>
    </source>
</evidence>
<keyword evidence="6 12" id="KW-1133">Transmembrane helix</keyword>
<dbReference type="GO" id="GO:0060170">
    <property type="term" value="C:ciliary membrane"/>
    <property type="evidence" value="ECO:0007669"/>
    <property type="project" value="TreeGrafter"/>
</dbReference>
<feature type="transmembrane region" description="Helical" evidence="12">
    <location>
        <begin position="224"/>
        <end position="248"/>
    </location>
</feature>
<dbReference type="PANTHER" id="PTHR16795">
    <property type="entry name" value="LIMBIN/ELLIS-VAN CREVELD PROTEIN"/>
    <property type="match status" value="1"/>
</dbReference>
<dbReference type="RefSeq" id="XP_009066701.1">
    <property type="nucleotide sequence ID" value="XM_009068453.1"/>
</dbReference>
<dbReference type="GO" id="GO:0098797">
    <property type="term" value="C:plasma membrane protein complex"/>
    <property type="evidence" value="ECO:0007669"/>
    <property type="project" value="TreeGrafter"/>
</dbReference>
<keyword evidence="8" id="KW-0206">Cytoskeleton</keyword>
<evidence type="ECO:0008006" key="16">
    <source>
        <dbReference type="Google" id="ProtNLM"/>
    </source>
</evidence>
<evidence type="ECO:0000256" key="8">
    <source>
        <dbReference type="ARBA" id="ARBA00023212"/>
    </source>
</evidence>
<name>V3YXV9_LOTGI</name>
<feature type="chain" id="PRO_5004717570" description="CARD domain-containing protein" evidence="13">
    <location>
        <begin position="20"/>
        <end position="1434"/>
    </location>
</feature>
<accession>V3YXV9</accession>
<feature type="region of interest" description="Disordered" evidence="11">
    <location>
        <begin position="1238"/>
        <end position="1288"/>
    </location>
</feature>